<feature type="domain" description="DOMON" evidence="14">
    <location>
        <begin position="1429"/>
        <end position="1548"/>
    </location>
</feature>
<feature type="transmembrane region" description="Helical" evidence="12">
    <location>
        <begin position="805"/>
        <end position="824"/>
    </location>
</feature>
<dbReference type="InterPro" id="IPR042307">
    <property type="entry name" value="Reeler_sf"/>
</dbReference>
<feature type="transmembrane region" description="Helical" evidence="12">
    <location>
        <begin position="912"/>
        <end position="934"/>
    </location>
</feature>
<feature type="domain" description="Reelin" evidence="16">
    <location>
        <begin position="14"/>
        <end position="179"/>
    </location>
</feature>
<dbReference type="PANTHER" id="PTHR46901">
    <property type="entry name" value="GH04942P"/>
    <property type="match status" value="1"/>
</dbReference>
<feature type="transmembrane region" description="Helical" evidence="12">
    <location>
        <begin position="879"/>
        <end position="900"/>
    </location>
</feature>
<keyword evidence="13" id="KW-0732">Signal</keyword>
<dbReference type="SMART" id="SM00665">
    <property type="entry name" value="B561"/>
    <property type="match status" value="2"/>
</dbReference>
<dbReference type="STRING" id="400682.A0A1X7UZ57"/>
<evidence type="ECO:0000256" key="1">
    <source>
        <dbReference type="ARBA" id="ARBA00001970"/>
    </source>
</evidence>
<accession>A0A1X7UZ57</accession>
<dbReference type="Pfam" id="PF03351">
    <property type="entry name" value="DOMON"/>
    <property type="match status" value="5"/>
</dbReference>
<evidence type="ECO:0008006" key="18">
    <source>
        <dbReference type="Google" id="ProtNLM"/>
    </source>
</evidence>
<feature type="transmembrane region" description="Helical" evidence="12">
    <location>
        <begin position="1741"/>
        <end position="1765"/>
    </location>
</feature>
<evidence type="ECO:0000256" key="7">
    <source>
        <dbReference type="ARBA" id="ARBA00022989"/>
    </source>
</evidence>
<dbReference type="EnsemblMetazoa" id="Aqu2.1.32632_001">
    <property type="protein sequence ID" value="Aqu2.1.32632_001"/>
    <property type="gene ID" value="Aqu2.1.32632"/>
</dbReference>
<dbReference type="InterPro" id="IPR006593">
    <property type="entry name" value="Cyt_b561/ferric_Rdtase_TM"/>
</dbReference>
<proteinExistence type="inferred from homology"/>
<feature type="transmembrane region" description="Helical" evidence="12">
    <location>
        <begin position="1707"/>
        <end position="1729"/>
    </location>
</feature>
<feature type="transmembrane region" description="Helical" evidence="12">
    <location>
        <begin position="946"/>
        <end position="970"/>
    </location>
</feature>
<feature type="domain" description="DOMON" evidence="14">
    <location>
        <begin position="633"/>
        <end position="753"/>
    </location>
</feature>
<keyword evidence="6" id="KW-0249">Electron transport</keyword>
<feature type="region of interest" description="Disordered" evidence="11">
    <location>
        <begin position="191"/>
        <end position="256"/>
    </location>
</feature>
<evidence type="ECO:0000256" key="4">
    <source>
        <dbReference type="ARBA" id="ARBA00022448"/>
    </source>
</evidence>
<dbReference type="InterPro" id="IPR002861">
    <property type="entry name" value="Reeler_dom"/>
</dbReference>
<dbReference type="OrthoDB" id="2419613at2759"/>
<evidence type="ECO:0000256" key="12">
    <source>
        <dbReference type="SAM" id="Phobius"/>
    </source>
</evidence>
<dbReference type="CDD" id="cd08544">
    <property type="entry name" value="Reeler"/>
    <property type="match status" value="2"/>
</dbReference>
<dbReference type="PROSITE" id="PS51019">
    <property type="entry name" value="REELIN"/>
    <property type="match status" value="2"/>
</dbReference>
<keyword evidence="9 12" id="KW-0472">Membrane</keyword>
<evidence type="ECO:0000256" key="10">
    <source>
        <dbReference type="ARBA" id="ARBA00023180"/>
    </source>
</evidence>
<dbReference type="InterPro" id="IPR005018">
    <property type="entry name" value="DOMON_domain"/>
</dbReference>
<evidence type="ECO:0000256" key="3">
    <source>
        <dbReference type="ARBA" id="ARBA00009195"/>
    </source>
</evidence>
<dbReference type="Gene3D" id="1.20.120.1770">
    <property type="match status" value="2"/>
</dbReference>
<feature type="chain" id="PRO_5012259633" description="Ferric-chelate reductase 1" evidence="13">
    <location>
        <begin position="20"/>
        <end position="1853"/>
    </location>
</feature>
<evidence type="ECO:0000256" key="13">
    <source>
        <dbReference type="SAM" id="SignalP"/>
    </source>
</evidence>
<keyword evidence="10" id="KW-0325">Glycoprotein</keyword>
<comment type="subcellular location">
    <subcellularLocation>
        <location evidence="2">Membrane</location>
        <topology evidence="2">Multi-pass membrane protein</topology>
    </subcellularLocation>
</comment>
<feature type="transmembrane region" description="Helical" evidence="12">
    <location>
        <begin position="1631"/>
        <end position="1654"/>
    </location>
</feature>
<feature type="domain" description="Reelin" evidence="16">
    <location>
        <begin position="1067"/>
        <end position="1238"/>
    </location>
</feature>
<feature type="domain" description="DOMON" evidence="14">
    <location>
        <begin position="453"/>
        <end position="574"/>
    </location>
</feature>
<dbReference type="PROSITE" id="PS50836">
    <property type="entry name" value="DOMON"/>
    <property type="match status" value="5"/>
</dbReference>
<evidence type="ECO:0000256" key="6">
    <source>
        <dbReference type="ARBA" id="ARBA00022982"/>
    </source>
</evidence>
<evidence type="ECO:0000259" key="14">
    <source>
        <dbReference type="PROSITE" id="PS50836"/>
    </source>
</evidence>
<dbReference type="InParanoid" id="A0A1X7UZ57"/>
<keyword evidence="5 12" id="KW-0812">Transmembrane</keyword>
<feature type="transmembrane region" description="Helical" evidence="12">
    <location>
        <begin position="1030"/>
        <end position="1050"/>
    </location>
</feature>
<evidence type="ECO:0000256" key="8">
    <source>
        <dbReference type="ARBA" id="ARBA00023004"/>
    </source>
</evidence>
<feature type="domain" description="DOMON" evidence="14">
    <location>
        <begin position="1250"/>
        <end position="1371"/>
    </location>
</feature>
<feature type="region of interest" description="Disordered" evidence="11">
    <location>
        <begin position="589"/>
        <end position="622"/>
    </location>
</feature>
<comment type="similarity">
    <text evidence="3">Belongs to the FRRS1 family.</text>
</comment>
<name>A0A1X7UZ57_AMPQE</name>
<dbReference type="PROSITE" id="PS50939">
    <property type="entry name" value="CYTOCHROME_B561"/>
    <property type="match status" value="2"/>
</dbReference>
<feature type="compositionally biased region" description="Polar residues" evidence="11">
    <location>
        <begin position="589"/>
        <end position="606"/>
    </location>
</feature>
<evidence type="ECO:0000259" key="16">
    <source>
        <dbReference type="PROSITE" id="PS51019"/>
    </source>
</evidence>
<evidence type="ECO:0000256" key="5">
    <source>
        <dbReference type="ARBA" id="ARBA00022692"/>
    </source>
</evidence>
<feature type="domain" description="Cytochrome b561" evidence="15">
    <location>
        <begin position="764"/>
        <end position="973"/>
    </location>
</feature>
<evidence type="ECO:0000256" key="11">
    <source>
        <dbReference type="SAM" id="MobiDB-lite"/>
    </source>
</evidence>
<dbReference type="SMART" id="SM00664">
    <property type="entry name" value="DoH"/>
    <property type="match status" value="5"/>
</dbReference>
<dbReference type="GO" id="GO:0016020">
    <property type="term" value="C:membrane"/>
    <property type="evidence" value="ECO:0007669"/>
    <property type="project" value="UniProtKB-SubCell"/>
</dbReference>
<feature type="transmembrane region" description="Helical" evidence="12">
    <location>
        <begin position="1674"/>
        <end position="1695"/>
    </location>
</feature>
<reference evidence="17" key="1">
    <citation type="submission" date="2017-05" db="UniProtKB">
        <authorList>
            <consortium name="EnsemblMetazoa"/>
        </authorList>
    </citation>
    <scope>IDENTIFICATION</scope>
</reference>
<feature type="domain" description="Cytochrome b561" evidence="15">
    <location>
        <begin position="1563"/>
        <end position="1768"/>
    </location>
</feature>
<evidence type="ECO:0000313" key="17">
    <source>
        <dbReference type="EnsemblMetazoa" id="Aqu2.1.32632_001"/>
    </source>
</evidence>
<sequence length="1853" mass="201271">MALTSVALLFLSCVTIVFSYSSGPPTSRCSNLLPGHPTSTGGSNPGGFYIYSDLIDCNGAYNASQAYTIRLQGSQNFKGFIIQARESGTSNLIGTFSNLPSGTQLMGCGGSATVSHNNGNAKSSVTVTWTSPASTGTLDIRYTVVVSRTPQSVFYANMAAASFRPSGSSCTLNSPVTSSSVASSSVTSSSVASSSIAPTSTPAPSSSTQGMPSSSSTPPTSSSISPTSSSALPSSSTSSVQPTNLPPACPSTDKTPSSDFPIVFKSPTNCDRASCTFYWAMGPNSVNSQYLDIYMEGTVDGWMAVGFSLDQSMGMDDVLGCKIENNAVTVLDTWNPNGYTPNVADSNSSAGICTHSTSYTNGRMSCLFSRSASITNQGQDYNLDSSYYILRAYRTNSQPVVSFLYKHSSTPTPSSVQYNPMRDSNTSPSCPSAPTDTSAFPIVFKLPTNCDRASCTFYWAMGPNSGSSQYLDVYMEGTVDGWMAVGFSLDQSMGMDDVLGCKIENNAVNVLDTWNPNGYTPNVADSNSSAGICTHSTSYTNGRMSCLFSRTVSITNQGQDYNLDSSYYILRAYRTNSQPVVSFLYKHSSTPTPSSVQYNPMRDSTTPAPPTEDCPQAPSSDTTYPFRVGSPGDDYYFAANFNSDNSSFIDMRLEGKADGYIAVGFTATRDMYNADVVGCKRNPADGSVSVIDTWNPSTRSNLLDASQSGICRHTAGYSNGRISCTFSKYVGIIDSGQDLDLNATLYRIYNAYSSTGGLASEGLSRHTITPSFSSAQTNLLTDIREGRTETVDTWPKQQLLKTHGTFMTIAWLVLAMSGAFLAAWMKPVLPNGEWFIAHRILMAGSLIVGVLGFILPFIAHARSPTPGLISFSSDGKNTAHFVIGIIIMCLHIANPIIAVFRCNPKGEKRWIFNLSHAHIIGYALLVLSFINIALGAHLLDRGSFEVAGFYIVFIILLTLFQVFLFIIHAYNAHNAPEKDRPALVHSLLKYKYLFATSTSGEYELKDKNKKEEEEKKDTVKPEKKKPIPSALIRTSWIAVIDVVVLCSAFNPIHYDFKFSRAFYLFCSPSFDFRAHGPPAGVCSSLVPGHSSSTGGPNPGGFYIFSDLIDNGGDYNASQSYTIRLAGSRQFKGLMIQAREAGTTNLIGSFSNLPSGTKTLTCGSSSSATVTHSNSNLKSSVTVTWTAPATAGMLEIRYTVVVRNDGTSIYYADMNADDFRPGSTETCPMTDRSPSSAFPIIIKLPSGCDRTSCSFYWAMGPNSVNSQYLDVYMEGTVDGWMAVGFSLDQSMGMDDVLGCKIENNAVTVLDTWNPNGYTPNVADSNSSAGICTHSTSYTNGRMSCLFSRYAGIMNQGQDYNLDSSYYIISAYRTDSQTVSSSLAKHSNTPSISPSRYNPMTDTYQEMPTSVCPSAPPSDATYPFRVGNPGDDYYFAARFSDNSSFIDMRLEGKADGWIAVGFTRTRRMFDSDVLACKRDSNSDTVSVIDTWNPGSYSNLLDPSQSGICQHTTQYRNGRISCTFSRYIGVIDNGRDLDLNDTLYRIYSAYSSLRGPATSGLQEHHIPPTFSRAQTNLLTDIREGRTEGVDTWPKQQLLKTHGTFMTIAWLVLAMSGAFFAAWMKPVLPNGEWFIAHRILMVGSLIVGLLGFILPFIAHARSPTPGLISFSPDGKNTAHFIIGFIIMALHIANPIIALFRCHPKGEKRWVFNLTHAHIIGYTSLCLSLINIALGAHLLDRGSFEVAGFYIVFIILLTLFQVFLFIIHAYNARKAPEKDRPSLVHSLLKYKYLFGAKDENEVIQMDAVKDGEKKEPEKPEKKKPLESALVRTSWVTVAVHLTAIAIAVVVMIILIAIN</sequence>
<feature type="domain" description="DOMON" evidence="14">
    <location>
        <begin position="273"/>
        <end position="394"/>
    </location>
</feature>
<feature type="signal peptide" evidence="13">
    <location>
        <begin position="1"/>
        <end position="19"/>
    </location>
</feature>
<keyword evidence="8" id="KW-0408">Iron</keyword>
<comment type="cofactor">
    <cofactor evidence="1">
        <name>heme b</name>
        <dbReference type="ChEBI" id="CHEBI:60344"/>
    </cofactor>
</comment>
<keyword evidence="4" id="KW-0813">Transport</keyword>
<dbReference type="eggNOG" id="KOG4293">
    <property type="taxonomic scope" value="Eukaryota"/>
</dbReference>
<feature type="transmembrane region" description="Helical" evidence="12">
    <location>
        <begin position="1823"/>
        <end position="1852"/>
    </location>
</feature>
<dbReference type="PANTHER" id="PTHR46901:SF2">
    <property type="entry name" value="GH04942P"/>
    <property type="match status" value="1"/>
</dbReference>
<evidence type="ECO:0000256" key="2">
    <source>
        <dbReference type="ARBA" id="ARBA00004141"/>
    </source>
</evidence>
<feature type="transmembrane region" description="Helical" evidence="12">
    <location>
        <begin position="1600"/>
        <end position="1619"/>
    </location>
</feature>
<protein>
    <recommendedName>
        <fullName evidence="18">Ferric-chelate reductase 1</fullName>
    </recommendedName>
</protein>
<dbReference type="Gene3D" id="2.60.40.4060">
    <property type="entry name" value="Reeler domain"/>
    <property type="match status" value="2"/>
</dbReference>
<evidence type="ECO:0000259" key="15">
    <source>
        <dbReference type="PROSITE" id="PS50939"/>
    </source>
</evidence>
<dbReference type="CDD" id="cd08760">
    <property type="entry name" value="Cyt_b561_FRRS1_like"/>
    <property type="match status" value="2"/>
</dbReference>
<feature type="compositionally biased region" description="Low complexity" evidence="11">
    <location>
        <begin position="191"/>
        <end position="239"/>
    </location>
</feature>
<dbReference type="Pfam" id="PF02014">
    <property type="entry name" value="Reeler"/>
    <property type="match status" value="2"/>
</dbReference>
<feature type="transmembrane region" description="Helical" evidence="12">
    <location>
        <begin position="836"/>
        <end position="859"/>
    </location>
</feature>
<evidence type="ECO:0000256" key="9">
    <source>
        <dbReference type="ARBA" id="ARBA00023136"/>
    </source>
</evidence>
<organism evidence="17">
    <name type="scientific">Amphimedon queenslandica</name>
    <name type="common">Sponge</name>
    <dbReference type="NCBI Taxonomy" id="400682"/>
    <lineage>
        <taxon>Eukaryota</taxon>
        <taxon>Metazoa</taxon>
        <taxon>Porifera</taxon>
        <taxon>Demospongiae</taxon>
        <taxon>Heteroscleromorpha</taxon>
        <taxon>Haplosclerida</taxon>
        <taxon>Niphatidae</taxon>
        <taxon>Amphimedon</taxon>
    </lineage>
</organism>
<keyword evidence="7 12" id="KW-1133">Transmembrane helix</keyword>